<evidence type="ECO:0000259" key="1">
    <source>
        <dbReference type="Pfam" id="PF23310"/>
    </source>
</evidence>
<proteinExistence type="predicted"/>
<accession>A0ABC8KZ83</accession>
<dbReference type="EMBL" id="CAKOAT010374042">
    <property type="protein sequence ID" value="CAH8363773.1"/>
    <property type="molecule type" value="Genomic_DNA"/>
</dbReference>
<dbReference type="PANTHER" id="PTHR33784">
    <property type="entry name" value="OS05G0482100 PROTEIN"/>
    <property type="match status" value="1"/>
</dbReference>
<name>A0ABC8KZ83_ERUVS</name>
<keyword evidence="3" id="KW-1185">Reference proteome</keyword>
<dbReference type="InterPro" id="IPR057136">
    <property type="entry name" value="At2g35280_TPR_dom"/>
</dbReference>
<gene>
    <name evidence="2" type="ORF">ERUC_LOCUS29529</name>
</gene>
<sequence length="226" mass="25277">MEPTKRSLSCLESIPDDMLRLTISKVGSASSTDFINSLLTCKSMNFSVDDPLIAKDLSLAPLVKKPLLANRYKKLMDSCLGAKNVDAHYVKGTLEYFYFKNQLLGLHHLRLASKGGQKEGRYLYGLILMALGMIEKGKKILTKLTDEEGIASVKNIWETIQNSLSELNVQMKDVYEKSYASMKPEVNCHPQEINSVCAKCFHFYLMSDFFEMVIGLSPASATGKKD</sequence>
<dbReference type="PANTHER" id="PTHR33784:SF25">
    <property type="entry name" value="NUCLEIC ACID-BINDING, OB-FOLD-LIKE PROTEIN"/>
    <property type="match status" value="1"/>
</dbReference>
<protein>
    <recommendedName>
        <fullName evidence="1">At2g35280-like TPR domain-containing protein</fullName>
    </recommendedName>
</protein>
<feature type="domain" description="At2g35280-like TPR" evidence="1">
    <location>
        <begin position="71"/>
        <end position="147"/>
    </location>
</feature>
<reference evidence="2 3" key="1">
    <citation type="submission" date="2022-03" db="EMBL/GenBank/DDBJ databases">
        <authorList>
            <person name="Macdonald S."/>
            <person name="Ahmed S."/>
            <person name="Newling K."/>
        </authorList>
    </citation>
    <scope>NUCLEOTIDE SEQUENCE [LARGE SCALE GENOMIC DNA]</scope>
</reference>
<dbReference type="Proteomes" id="UP001642260">
    <property type="component" value="Unassembled WGS sequence"/>
</dbReference>
<evidence type="ECO:0000313" key="2">
    <source>
        <dbReference type="EMBL" id="CAH8363773.1"/>
    </source>
</evidence>
<evidence type="ECO:0000313" key="3">
    <source>
        <dbReference type="Proteomes" id="UP001642260"/>
    </source>
</evidence>
<organism evidence="2 3">
    <name type="scientific">Eruca vesicaria subsp. sativa</name>
    <name type="common">Garden rocket</name>
    <name type="synonym">Eruca sativa</name>
    <dbReference type="NCBI Taxonomy" id="29727"/>
    <lineage>
        <taxon>Eukaryota</taxon>
        <taxon>Viridiplantae</taxon>
        <taxon>Streptophyta</taxon>
        <taxon>Embryophyta</taxon>
        <taxon>Tracheophyta</taxon>
        <taxon>Spermatophyta</taxon>
        <taxon>Magnoliopsida</taxon>
        <taxon>eudicotyledons</taxon>
        <taxon>Gunneridae</taxon>
        <taxon>Pentapetalae</taxon>
        <taxon>rosids</taxon>
        <taxon>malvids</taxon>
        <taxon>Brassicales</taxon>
        <taxon>Brassicaceae</taxon>
        <taxon>Brassiceae</taxon>
        <taxon>Eruca</taxon>
    </lineage>
</organism>
<dbReference type="InterPro" id="IPR040338">
    <property type="entry name" value="At1g67623-like"/>
</dbReference>
<dbReference type="AlphaFoldDB" id="A0ABC8KZ83"/>
<dbReference type="Pfam" id="PF23310">
    <property type="entry name" value="TPR_27"/>
    <property type="match status" value="1"/>
</dbReference>
<comment type="caution">
    <text evidence="2">The sequence shown here is derived from an EMBL/GenBank/DDBJ whole genome shotgun (WGS) entry which is preliminary data.</text>
</comment>